<accession>A0A6J7HMK1</accession>
<dbReference type="AlphaFoldDB" id="A0A6J7HMK1"/>
<organism evidence="1">
    <name type="scientific">freshwater metagenome</name>
    <dbReference type="NCBI Taxonomy" id="449393"/>
    <lineage>
        <taxon>unclassified sequences</taxon>
        <taxon>metagenomes</taxon>
        <taxon>ecological metagenomes</taxon>
    </lineage>
</organism>
<sequence>MDWPSVCAAVVPSGVRMPWLIALFRNRILAGSMKIEVSGSRLRSTRKSTTLPAKVLKPCTNGPATTKPTTARMPPQMPAEKLLTSISKPGRILCAQSASSFFIDQPPSGPMTMAPRNIGTLAPVMAPIVAIAPTTPPRSESLYIIRPPV</sequence>
<name>A0A6J7HMK1_9ZZZZ</name>
<proteinExistence type="predicted"/>
<evidence type="ECO:0000313" key="1">
    <source>
        <dbReference type="EMBL" id="CAB4921164.1"/>
    </source>
</evidence>
<reference evidence="1" key="1">
    <citation type="submission" date="2020-05" db="EMBL/GenBank/DDBJ databases">
        <authorList>
            <person name="Chiriac C."/>
            <person name="Salcher M."/>
            <person name="Ghai R."/>
            <person name="Kavagutti S V."/>
        </authorList>
    </citation>
    <scope>NUCLEOTIDE SEQUENCE</scope>
</reference>
<protein>
    <submittedName>
        <fullName evidence="1">Unannotated protein</fullName>
    </submittedName>
</protein>
<gene>
    <name evidence="1" type="ORF">UFOPK3609_01394</name>
</gene>
<dbReference type="EMBL" id="CAFBMQ010000226">
    <property type="protein sequence ID" value="CAB4921164.1"/>
    <property type="molecule type" value="Genomic_DNA"/>
</dbReference>